<evidence type="ECO:0000256" key="1">
    <source>
        <dbReference type="ARBA" id="ARBA00022676"/>
    </source>
</evidence>
<reference evidence="6 7" key="1">
    <citation type="journal article" date="2007" name="Science">
        <title>The Chlamydomonas genome reveals the evolution of key animal and plant functions.</title>
        <authorList>
            <person name="Merchant S.S."/>
            <person name="Prochnik S.E."/>
            <person name="Vallon O."/>
            <person name="Harris E.H."/>
            <person name="Karpowicz S.J."/>
            <person name="Witman G.B."/>
            <person name="Terry A."/>
            <person name="Salamov A."/>
            <person name="Fritz-Laylin L.K."/>
            <person name="Marechal-Drouard L."/>
            <person name="Marshall W.F."/>
            <person name="Qu L.H."/>
            <person name="Nelson D.R."/>
            <person name="Sanderfoot A.A."/>
            <person name="Spalding M.H."/>
            <person name="Kapitonov V.V."/>
            <person name="Ren Q."/>
            <person name="Ferris P."/>
            <person name="Lindquist E."/>
            <person name="Shapiro H."/>
            <person name="Lucas S.M."/>
            <person name="Grimwood J."/>
            <person name="Schmutz J."/>
            <person name="Cardol P."/>
            <person name="Cerutti H."/>
            <person name="Chanfreau G."/>
            <person name="Chen C.L."/>
            <person name="Cognat V."/>
            <person name="Croft M.T."/>
            <person name="Dent R."/>
            <person name="Dutcher S."/>
            <person name="Fernandez E."/>
            <person name="Fukuzawa H."/>
            <person name="Gonzalez-Ballester D."/>
            <person name="Gonzalez-Halphen D."/>
            <person name="Hallmann A."/>
            <person name="Hanikenne M."/>
            <person name="Hippler M."/>
            <person name="Inwood W."/>
            <person name="Jabbari K."/>
            <person name="Kalanon M."/>
            <person name="Kuras R."/>
            <person name="Lefebvre P.A."/>
            <person name="Lemaire S.D."/>
            <person name="Lobanov A.V."/>
            <person name="Lohr M."/>
            <person name="Manuell A."/>
            <person name="Meier I."/>
            <person name="Mets L."/>
            <person name="Mittag M."/>
            <person name="Mittelmeier T."/>
            <person name="Moroney J.V."/>
            <person name="Moseley J."/>
            <person name="Napoli C."/>
            <person name="Nedelcu A.M."/>
            <person name="Niyogi K."/>
            <person name="Novoselov S.V."/>
            <person name="Paulsen I.T."/>
            <person name="Pazour G."/>
            <person name="Purton S."/>
            <person name="Ral J.P."/>
            <person name="Riano-Pachon D.M."/>
            <person name="Riekhof W."/>
            <person name="Rymarquis L."/>
            <person name="Schroda M."/>
            <person name="Stern D."/>
            <person name="Umen J."/>
            <person name="Willows R."/>
            <person name="Wilson N."/>
            <person name="Zimmer S.L."/>
            <person name="Allmer J."/>
            <person name="Balk J."/>
            <person name="Bisova K."/>
            <person name="Chen C.J."/>
            <person name="Elias M."/>
            <person name="Gendler K."/>
            <person name="Hauser C."/>
            <person name="Lamb M.R."/>
            <person name="Ledford H."/>
            <person name="Long J.C."/>
            <person name="Minagawa J."/>
            <person name="Page M.D."/>
            <person name="Pan J."/>
            <person name="Pootakham W."/>
            <person name="Roje S."/>
            <person name="Rose A."/>
            <person name="Stahlberg E."/>
            <person name="Terauchi A.M."/>
            <person name="Yang P."/>
            <person name="Ball S."/>
            <person name="Bowler C."/>
            <person name="Dieckmann C.L."/>
            <person name="Gladyshev V.N."/>
            <person name="Green P."/>
            <person name="Jorgensen R."/>
            <person name="Mayfield S."/>
            <person name="Mueller-Roeber B."/>
            <person name="Rajamani S."/>
            <person name="Sayre R.T."/>
            <person name="Brokstein P."/>
            <person name="Dubchak I."/>
            <person name="Goodstein D."/>
            <person name="Hornick L."/>
            <person name="Huang Y.W."/>
            <person name="Jhaveri J."/>
            <person name="Luo Y."/>
            <person name="Martinez D."/>
            <person name="Ngau W.C."/>
            <person name="Otillar B."/>
            <person name="Poliakov A."/>
            <person name="Porter A."/>
            <person name="Szajkowski L."/>
            <person name="Werner G."/>
            <person name="Zhou K."/>
            <person name="Grigoriev I.V."/>
            <person name="Rokhsar D.S."/>
            <person name="Grossman A.R."/>
        </authorList>
    </citation>
    <scope>NUCLEOTIDE SEQUENCE [LARGE SCALE GENOMIC DNA]</scope>
    <source>
        <strain evidence="7">CC-503</strain>
    </source>
</reference>
<proteinExistence type="predicted"/>
<dbReference type="PANTHER" id="PTHR12526">
    <property type="entry name" value="GLYCOSYLTRANSFERASE"/>
    <property type="match status" value="1"/>
</dbReference>
<dbReference type="OrthoDB" id="1910256at2759"/>
<keyword evidence="2" id="KW-0808">Transferase</keyword>
<evidence type="ECO:0008006" key="8">
    <source>
        <dbReference type="Google" id="ProtNLM"/>
    </source>
</evidence>
<name>A0A2K3DJM9_CHLRE</name>
<feature type="compositionally biased region" description="Low complexity" evidence="3">
    <location>
        <begin position="325"/>
        <end position="334"/>
    </location>
</feature>
<sequence length="611" mass="61705">MPPELLHPVASALRILFITLEFRAGTFSGNGVYACAQVRALAAAGHKVFVVSAAPAHAVKPEDDLGAYRIVEVPVSSWHRLDAGAPWREFAAGASDSAVAAAVAAFAPHYVYGVDWSALAAVRALAPYTGGAPYVYLNYRVFCRTAAADDLELVRGLESAAMSEALLTVALSRSDADYLVTHVAPAAAAAAAAMAAAEDAAGAVPAAGSAGSAEASGTGVKEAAAGPQVHVNGARRQQLVDSARHAAAAHINGNGVHKASAASPANGCGAAYTVAAAGAGTCAAPYASASQQRPKVLLPALREDVRQLQPPPALQRLAEALSAPPAAAVAGQQEEATRRQQQHSLEEEELAAATAAAEAEVAARPYLACVVRLSPEKEPERFVEVVEVLAARGLLQRLGVRPLLLGAANDEYAQALKSRLRAAAPDCLILESFVGPAQLSDLYRSTRLNFHPATYDAYGMTIVEAASQGAPSVVHDGDGAVGATDLLRGRAAAAAAANASSGTSTTGSGGGSGEEVFLLDLRAPAEEVAAAVAALWGDVPKLAAVAARALARARSWDEAANAARLVGLVAEAAQAAGVAGGKGEGGRGQGEVGSSVGRDSKSVRACGGCSA</sequence>
<feature type="compositionally biased region" description="Gly residues" evidence="3">
    <location>
        <begin position="579"/>
        <end position="591"/>
    </location>
</feature>
<protein>
    <recommendedName>
        <fullName evidence="8">Glycosyl transferase family 1 domain-containing protein</fullName>
    </recommendedName>
</protein>
<organism evidence="6 7">
    <name type="scientific">Chlamydomonas reinhardtii</name>
    <name type="common">Chlamydomonas smithii</name>
    <dbReference type="NCBI Taxonomy" id="3055"/>
    <lineage>
        <taxon>Eukaryota</taxon>
        <taxon>Viridiplantae</taxon>
        <taxon>Chlorophyta</taxon>
        <taxon>core chlorophytes</taxon>
        <taxon>Chlorophyceae</taxon>
        <taxon>CS clade</taxon>
        <taxon>Chlamydomonadales</taxon>
        <taxon>Chlamydomonadaceae</taxon>
        <taxon>Chlamydomonas</taxon>
    </lineage>
</organism>
<dbReference type="Pfam" id="PF13579">
    <property type="entry name" value="Glyco_trans_4_4"/>
    <property type="match status" value="1"/>
</dbReference>
<dbReference type="RefSeq" id="XP_042922681.1">
    <property type="nucleotide sequence ID" value="XM_043064113.1"/>
</dbReference>
<feature type="region of interest" description="Disordered" evidence="3">
    <location>
        <begin position="325"/>
        <end position="344"/>
    </location>
</feature>
<dbReference type="InParanoid" id="A0A2K3DJM9"/>
<dbReference type="Pfam" id="PF00534">
    <property type="entry name" value="Glycos_transf_1"/>
    <property type="match status" value="1"/>
</dbReference>
<dbReference type="EMBL" id="CM008968">
    <property type="protein sequence ID" value="PNW80721.1"/>
    <property type="molecule type" value="Genomic_DNA"/>
</dbReference>
<evidence type="ECO:0000259" key="4">
    <source>
        <dbReference type="Pfam" id="PF00534"/>
    </source>
</evidence>
<dbReference type="Gramene" id="PNW80721">
    <property type="protein sequence ID" value="PNW80721"/>
    <property type="gene ID" value="CHLRE_07g327200v5"/>
</dbReference>
<feature type="domain" description="Glycosyltransferase subfamily 4-like N-terminal" evidence="5">
    <location>
        <begin position="29"/>
        <end position="187"/>
    </location>
</feature>
<feature type="domain" description="Glycosyl transferase family 1" evidence="4">
    <location>
        <begin position="363"/>
        <end position="480"/>
    </location>
</feature>
<dbReference type="GeneID" id="66054030"/>
<dbReference type="InterPro" id="IPR028098">
    <property type="entry name" value="Glyco_trans_4-like_N"/>
</dbReference>
<dbReference type="GO" id="GO:0016757">
    <property type="term" value="F:glycosyltransferase activity"/>
    <property type="evidence" value="ECO:0000318"/>
    <property type="project" value="GO_Central"/>
</dbReference>
<keyword evidence="7" id="KW-1185">Reference proteome</keyword>
<evidence type="ECO:0000256" key="3">
    <source>
        <dbReference type="SAM" id="MobiDB-lite"/>
    </source>
</evidence>
<dbReference type="Proteomes" id="UP000006906">
    <property type="component" value="Chromosome 7"/>
</dbReference>
<dbReference type="PANTHER" id="PTHR12526:SF510">
    <property type="entry name" value="D-INOSITOL 3-PHOSPHATE GLYCOSYLTRANSFERASE"/>
    <property type="match status" value="1"/>
</dbReference>
<evidence type="ECO:0000313" key="6">
    <source>
        <dbReference type="EMBL" id="PNW80721.1"/>
    </source>
</evidence>
<keyword evidence="1" id="KW-0328">Glycosyltransferase</keyword>
<dbReference type="KEGG" id="cre:CHLRE_07g327200v5"/>
<accession>A0A2K3DJM9</accession>
<evidence type="ECO:0000256" key="2">
    <source>
        <dbReference type="ARBA" id="ARBA00022679"/>
    </source>
</evidence>
<evidence type="ECO:0000259" key="5">
    <source>
        <dbReference type="Pfam" id="PF13579"/>
    </source>
</evidence>
<feature type="region of interest" description="Disordered" evidence="3">
    <location>
        <begin position="579"/>
        <end position="611"/>
    </location>
</feature>
<dbReference type="InterPro" id="IPR001296">
    <property type="entry name" value="Glyco_trans_1"/>
</dbReference>
<dbReference type="SUPFAM" id="SSF53756">
    <property type="entry name" value="UDP-Glycosyltransferase/glycogen phosphorylase"/>
    <property type="match status" value="2"/>
</dbReference>
<dbReference type="Gene3D" id="3.40.50.2000">
    <property type="entry name" value="Glycogen Phosphorylase B"/>
    <property type="match status" value="2"/>
</dbReference>
<gene>
    <name evidence="6" type="ORF">CHLRE_07g327200v5</name>
</gene>
<dbReference type="AlphaFoldDB" id="A0A2K3DJM9"/>
<evidence type="ECO:0000313" key="7">
    <source>
        <dbReference type="Proteomes" id="UP000006906"/>
    </source>
</evidence>